<evidence type="ECO:0000256" key="2">
    <source>
        <dbReference type="SAM" id="MobiDB-lite"/>
    </source>
</evidence>
<sequence length="692" mass="77565">MSSSPRRSPRLKSQTSALSPVELNEMPIILPPETPTRKSPRKTRNRSPSPSSPVRRSPRLRAKESLAPSAHLEMDLQLSPPVALPESLMSSPERVNEDEDQIGDTTMGMSPQANPPNVRNQTPKPYFETDTVMIFGDDAMSFANPDPDEQAPAVHLPVSPHKRHFEEVGTPELTITSPLPVNGRPMATPVRHVRPRSSFTTLVPPETRGRPIESPSRQSAEPQTLSPTRPSSSSRGPSFARPTRASLAHNNGQPSPHTQDSPSKMIRLSQIPELGPKSSVVGTPRSPSPRSPTAARSPRLSMQTPRRLGREVPSSPMRRTLSPVRSSSSRKAPPSSAIGIEALLTRIGAELDPTELKQLDVRVELSGTRYAQSIVSLQKRAQQLEAQLEKMATDSTVAPGVEPLLKTYKDKLDKATSIELVQDEIQSAKELLHKETVKLSETKHQFMQHQTLSARERNLKARIAEYEKLLQQRPVTASKLSSVMKEIEQKERELSKLRVEVDAQAKTLHEENARCDSLMEDVMNQQNASNDKESTARARLEQARNQVKLVVDQFKMRGITWSPNGFVLHHRFLEILYDRKSKTQKFTLLVENPVFDHYFALLDKTKSIRTNLELWGTALNTYHLLNDVRALGFNQWIKRGDQLVLRQRVPQGTVEITLDRGLPRVSAKIHDKELEKKITDFESLSELLASQR</sequence>
<feature type="region of interest" description="Disordered" evidence="2">
    <location>
        <begin position="1"/>
        <end position="125"/>
    </location>
</feature>
<keyword evidence="4" id="KW-1185">Reference proteome</keyword>
<feature type="region of interest" description="Disordered" evidence="2">
    <location>
        <begin position="173"/>
        <end position="335"/>
    </location>
</feature>
<gene>
    <name evidence="3" type="ORF">B9G98_00087</name>
</gene>
<protein>
    <submittedName>
        <fullName evidence="3">Uncharacterized protein</fullName>
    </submittedName>
</protein>
<organism evidence="3 4">
    <name type="scientific">Wickerhamiella sorbophila</name>
    <dbReference type="NCBI Taxonomy" id="45607"/>
    <lineage>
        <taxon>Eukaryota</taxon>
        <taxon>Fungi</taxon>
        <taxon>Dikarya</taxon>
        <taxon>Ascomycota</taxon>
        <taxon>Saccharomycotina</taxon>
        <taxon>Dipodascomycetes</taxon>
        <taxon>Dipodascales</taxon>
        <taxon>Trichomonascaceae</taxon>
        <taxon>Wickerhamiella</taxon>
    </lineage>
</organism>
<feature type="compositionally biased region" description="Low complexity" evidence="2">
    <location>
        <begin position="226"/>
        <end position="242"/>
    </location>
</feature>
<feature type="compositionally biased region" description="Low complexity" evidence="2">
    <location>
        <begin position="318"/>
        <end position="335"/>
    </location>
</feature>
<name>A0A2T0FBX4_9ASCO</name>
<feature type="compositionally biased region" description="Polar residues" evidence="2">
    <location>
        <begin position="215"/>
        <end position="225"/>
    </location>
</feature>
<evidence type="ECO:0000313" key="3">
    <source>
        <dbReference type="EMBL" id="PRT52467.1"/>
    </source>
</evidence>
<dbReference type="AlphaFoldDB" id="A0A2T0FBX4"/>
<comment type="caution">
    <text evidence="3">The sequence shown here is derived from an EMBL/GenBank/DDBJ whole genome shotgun (WGS) entry which is preliminary data.</text>
</comment>
<dbReference type="Proteomes" id="UP000238350">
    <property type="component" value="Unassembled WGS sequence"/>
</dbReference>
<dbReference type="GeneID" id="36513836"/>
<accession>A0A2T0FBX4</accession>
<reference evidence="3 4" key="1">
    <citation type="submission" date="2017-04" db="EMBL/GenBank/DDBJ databases">
        <title>Genome sequencing of [Candida] sorbophila.</title>
        <authorList>
            <person name="Ahn J.O."/>
        </authorList>
    </citation>
    <scope>NUCLEOTIDE SEQUENCE [LARGE SCALE GENOMIC DNA]</scope>
    <source>
        <strain evidence="3 4">DS02</strain>
    </source>
</reference>
<dbReference type="EMBL" id="NDIQ01000001">
    <property type="protein sequence ID" value="PRT52467.1"/>
    <property type="molecule type" value="Genomic_DNA"/>
</dbReference>
<feature type="compositionally biased region" description="Polar residues" evidence="2">
    <location>
        <begin position="248"/>
        <end position="262"/>
    </location>
</feature>
<keyword evidence="1" id="KW-0175">Coiled coil</keyword>
<feature type="compositionally biased region" description="Polar residues" evidence="2">
    <location>
        <begin position="103"/>
        <end position="123"/>
    </location>
</feature>
<evidence type="ECO:0000256" key="1">
    <source>
        <dbReference type="SAM" id="Coils"/>
    </source>
</evidence>
<feature type="coiled-coil region" evidence="1">
    <location>
        <begin position="449"/>
        <end position="507"/>
    </location>
</feature>
<dbReference type="RefSeq" id="XP_024662413.1">
    <property type="nucleotide sequence ID" value="XM_024806645.1"/>
</dbReference>
<feature type="compositionally biased region" description="Low complexity" evidence="2">
    <location>
        <begin position="46"/>
        <end position="55"/>
    </location>
</feature>
<evidence type="ECO:0000313" key="4">
    <source>
        <dbReference type="Proteomes" id="UP000238350"/>
    </source>
</evidence>
<proteinExistence type="predicted"/>